<proteinExistence type="predicted"/>
<keyword evidence="2" id="KW-1185">Reference proteome</keyword>
<reference evidence="1" key="2">
    <citation type="submission" date="2022-10" db="EMBL/GenBank/DDBJ databases">
        <authorList>
            <consortium name="ENA_rothamsted_submissions"/>
            <consortium name="culmorum"/>
            <person name="King R."/>
        </authorList>
    </citation>
    <scope>NUCLEOTIDE SEQUENCE</scope>
</reference>
<dbReference type="PANTHER" id="PTHR46409">
    <property type="entry name" value="HTH PSQ-TYPE DOMAIN-CONTAINING PROTEIN"/>
    <property type="match status" value="1"/>
</dbReference>
<dbReference type="AlphaFoldDB" id="A0A9P0D8L7"/>
<organism evidence="1 2">
    <name type="scientific">Phaedon cochleariae</name>
    <name type="common">Mustard beetle</name>
    <dbReference type="NCBI Taxonomy" id="80249"/>
    <lineage>
        <taxon>Eukaryota</taxon>
        <taxon>Metazoa</taxon>
        <taxon>Ecdysozoa</taxon>
        <taxon>Arthropoda</taxon>
        <taxon>Hexapoda</taxon>
        <taxon>Insecta</taxon>
        <taxon>Pterygota</taxon>
        <taxon>Neoptera</taxon>
        <taxon>Endopterygota</taxon>
        <taxon>Coleoptera</taxon>
        <taxon>Polyphaga</taxon>
        <taxon>Cucujiformia</taxon>
        <taxon>Chrysomeloidea</taxon>
        <taxon>Chrysomelidae</taxon>
        <taxon>Chrysomelinae</taxon>
        <taxon>Chrysomelini</taxon>
        <taxon>Phaedon</taxon>
    </lineage>
</organism>
<dbReference type="EMBL" id="OU896707">
    <property type="protein sequence ID" value="CAH1116385.1"/>
    <property type="molecule type" value="Genomic_DNA"/>
</dbReference>
<protein>
    <submittedName>
        <fullName evidence="1">Uncharacterized protein</fullName>
    </submittedName>
</protein>
<evidence type="ECO:0000313" key="1">
    <source>
        <dbReference type="EMBL" id="CAH1116385.1"/>
    </source>
</evidence>
<reference evidence="1" key="1">
    <citation type="submission" date="2022-01" db="EMBL/GenBank/DDBJ databases">
        <authorList>
            <person name="King R."/>
        </authorList>
    </citation>
    <scope>NUCLEOTIDE SEQUENCE</scope>
</reference>
<dbReference type="OrthoDB" id="6764388at2759"/>
<dbReference type="Proteomes" id="UP001153737">
    <property type="component" value="Chromosome 1"/>
</dbReference>
<gene>
    <name evidence="1" type="ORF">PHAECO_LOCUS1374</name>
</gene>
<dbReference type="PANTHER" id="PTHR46409:SF1">
    <property type="entry name" value="HTH PSQ-TYPE DOMAIN-CONTAINING PROTEIN"/>
    <property type="match status" value="1"/>
</dbReference>
<name>A0A9P0D8L7_PHACE</name>
<evidence type="ECO:0000313" key="2">
    <source>
        <dbReference type="Proteomes" id="UP001153737"/>
    </source>
</evidence>
<accession>A0A9P0D8L7</accession>
<sequence length="601" mass="68388">MVIGGTDYNITRRNLKSLERKHIRTERLEKKKEVEVNRIIPTFNNLDSSLSSNTEEDEGQNQISDMNEKSDEDFTSHSKQTKSNSPLAAKSFKSYTRGLVLENLAEACDRSGVSDRSASLIVNAVLKDFGLVTEEDQSNIIDRSKIRRERKRCRTGLDLKKNNQILVFPGIYFDGRKDKTVTSEKRGSRYYTKKVTEEHIVIIAEPGSKYLGHVSPISGNANSIKTSIVSFLKNLLGANFNKIIAVGCDGTVVNTGSKNGVIKQIEISVGKSVQWFICLLHANELPLRHLMQELDGKTNDPRGFTGLIGKLLVKCEQMPIVKFEIIEVELCPIDSKELSTDQKYLYEMCLAINSGNVSPQLAEKQPGNMSHSRWLTTANRILRLYVATENVSDSLKILAEFVVKVYATCWFSIKYQSSCKYGSQHLFLMIKSSRYLPHRLKKIVDPVIQRNSYFAHSENILLAMLADSRKYIRELALRRILKCRTSHPIENGIREFKVPRINFEAEEYWDMIDWQQGDITEPPLTKDITEAALREMISEVPDTIDILKFPCHTQAVERHIKMVTEASSLVCGSSSRDGLIRARISSREKLPRIETKKHFYQ</sequence>